<evidence type="ECO:0000313" key="4">
    <source>
        <dbReference type="Proteomes" id="UP000813462"/>
    </source>
</evidence>
<dbReference type="Gene3D" id="3.80.10.10">
    <property type="entry name" value="Ribonuclease Inhibitor"/>
    <property type="match status" value="1"/>
</dbReference>
<evidence type="ECO:0000259" key="2">
    <source>
        <dbReference type="Pfam" id="PF23247"/>
    </source>
</evidence>
<protein>
    <recommendedName>
        <fullName evidence="2">Disease resistance protein At4g27190-like leucine-rich repeats domain-containing protein</fullName>
    </recommendedName>
</protein>
<feature type="domain" description="Disease resistance protein At4g27190-like leucine-rich repeats" evidence="2">
    <location>
        <begin position="88"/>
        <end position="164"/>
    </location>
</feature>
<dbReference type="InterPro" id="IPR050905">
    <property type="entry name" value="Plant_NBS-LRR"/>
</dbReference>
<dbReference type="PANTHER" id="PTHR33463">
    <property type="entry name" value="NB-ARC DOMAIN-CONTAINING PROTEIN-RELATED"/>
    <property type="match status" value="1"/>
</dbReference>
<organism evidence="3 4">
    <name type="scientific">Ziziphus jujuba var. spinosa</name>
    <dbReference type="NCBI Taxonomy" id="714518"/>
    <lineage>
        <taxon>Eukaryota</taxon>
        <taxon>Viridiplantae</taxon>
        <taxon>Streptophyta</taxon>
        <taxon>Embryophyta</taxon>
        <taxon>Tracheophyta</taxon>
        <taxon>Spermatophyta</taxon>
        <taxon>Magnoliopsida</taxon>
        <taxon>eudicotyledons</taxon>
        <taxon>Gunneridae</taxon>
        <taxon>Pentapetalae</taxon>
        <taxon>rosids</taxon>
        <taxon>fabids</taxon>
        <taxon>Rosales</taxon>
        <taxon>Rhamnaceae</taxon>
        <taxon>Paliureae</taxon>
        <taxon>Ziziphus</taxon>
    </lineage>
</organism>
<dbReference type="PANTHER" id="PTHR33463:SF167">
    <property type="entry name" value="PUTATIVE-RELATED"/>
    <property type="match status" value="1"/>
</dbReference>
<dbReference type="Pfam" id="PF23247">
    <property type="entry name" value="LRR_RPS2"/>
    <property type="match status" value="2"/>
</dbReference>
<name>A0A978URI4_ZIZJJ</name>
<dbReference type="InterPro" id="IPR057135">
    <property type="entry name" value="At4g27190-like_LRR"/>
</dbReference>
<dbReference type="AlphaFoldDB" id="A0A978URI4"/>
<dbReference type="SUPFAM" id="SSF52047">
    <property type="entry name" value="RNI-like"/>
    <property type="match status" value="1"/>
</dbReference>
<accession>A0A978URI4</accession>
<evidence type="ECO:0000256" key="1">
    <source>
        <dbReference type="ARBA" id="ARBA00022821"/>
    </source>
</evidence>
<evidence type="ECO:0000313" key="3">
    <source>
        <dbReference type="EMBL" id="KAH7517484.1"/>
    </source>
</evidence>
<keyword evidence="1" id="KW-0611">Plant defense</keyword>
<dbReference type="InterPro" id="IPR032675">
    <property type="entry name" value="LRR_dom_sf"/>
</dbReference>
<gene>
    <name evidence="3" type="ORF">FEM48_Zijuj09G0069700</name>
</gene>
<sequence>MRLGDKREGVQLLVDDAKRNAQVVGPDVVSWLEKLDLAEKDSKELLRNRIGARRVCTESETEVIVLAGRIDSGLHLKIPWCSMNMKEVKKETPEAVFPQLESLEICNLNNLNEICHGQPPSSLLASFAKLRSLTLRECPKLKNIFSMSIARGLILQTLDVRKCKGLEVTISKIGKDDEKPINQIVLFPELTHLKLGDLPKLRGLNSISSRNKDTRPHEMDKFADRSQRYDQRDMGSPSVLFVITHSRTLSKLERLDIHHGDSLQVIFDSHGLNVVEESKVTPILGQLAELTIRYLSNAEGSTLSLPSLKRLFVAKCPKVKILDHMINTSMSLQLKSTDFTTKPSSAVPKTKTVSDGSGISMDSHHDFSRWFSCCGSTKITLPSGSDGPFITSSTDEMNIIKKKKMY</sequence>
<comment type="caution">
    <text evidence="3">The sequence shown here is derived from an EMBL/GenBank/DDBJ whole genome shotgun (WGS) entry which is preliminary data.</text>
</comment>
<proteinExistence type="predicted"/>
<feature type="domain" description="Disease resistance protein At4g27190-like leucine-rich repeats" evidence="2">
    <location>
        <begin position="241"/>
        <end position="322"/>
    </location>
</feature>
<reference evidence="3" key="1">
    <citation type="journal article" date="2021" name="Front. Plant Sci.">
        <title>Chromosome-Scale Genome Assembly for Chinese Sour Jujube and Insights Into Its Genome Evolution and Domestication Signature.</title>
        <authorList>
            <person name="Shen L.-Y."/>
            <person name="Luo H."/>
            <person name="Wang X.-L."/>
            <person name="Wang X.-M."/>
            <person name="Qiu X.-J."/>
            <person name="Liu H."/>
            <person name="Zhou S.-S."/>
            <person name="Jia K.-H."/>
            <person name="Nie S."/>
            <person name="Bao Y.-T."/>
            <person name="Zhang R.-G."/>
            <person name="Yun Q.-Z."/>
            <person name="Chai Y.-H."/>
            <person name="Lu J.-Y."/>
            <person name="Li Y."/>
            <person name="Zhao S.-W."/>
            <person name="Mao J.-F."/>
            <person name="Jia S.-G."/>
            <person name="Mao Y.-M."/>
        </authorList>
    </citation>
    <scope>NUCLEOTIDE SEQUENCE</scope>
    <source>
        <strain evidence="3">AT0</strain>
        <tissue evidence="3">Leaf</tissue>
    </source>
</reference>
<dbReference type="EMBL" id="JAEACU010000009">
    <property type="protein sequence ID" value="KAH7517484.1"/>
    <property type="molecule type" value="Genomic_DNA"/>
</dbReference>
<dbReference type="Proteomes" id="UP000813462">
    <property type="component" value="Unassembled WGS sequence"/>
</dbReference>